<protein>
    <submittedName>
        <fullName evidence="2">Uncharacterized protein</fullName>
    </submittedName>
</protein>
<evidence type="ECO:0000256" key="1">
    <source>
        <dbReference type="SAM" id="MobiDB-lite"/>
    </source>
</evidence>
<name>A0AAD7Q7C2_QUISA</name>
<accession>A0AAD7Q7C2</accession>
<evidence type="ECO:0000313" key="3">
    <source>
        <dbReference type="Proteomes" id="UP001163823"/>
    </source>
</evidence>
<comment type="caution">
    <text evidence="2">The sequence shown here is derived from an EMBL/GenBank/DDBJ whole genome shotgun (WGS) entry which is preliminary data.</text>
</comment>
<dbReference type="KEGG" id="qsa:O6P43_005991"/>
<dbReference type="EMBL" id="JARAOO010000003">
    <property type="protein sequence ID" value="KAJ7976174.1"/>
    <property type="molecule type" value="Genomic_DNA"/>
</dbReference>
<keyword evidence="3" id="KW-1185">Reference proteome</keyword>
<proteinExistence type="predicted"/>
<dbReference type="Proteomes" id="UP001163823">
    <property type="component" value="Chromosome 3"/>
</dbReference>
<sequence>MEDVNPQWVKAPAVEDATEKPYGDWMLVKKRRYSNKVEGKIGISKDRQELKGNNWSMNNRVSASSSKIKEGGMPVNDERVIGGSQLDILNEQIPEELTANRHEYGDMQTNQMGFTKFKAKKWGAISKEYILIKKDNYYL</sequence>
<reference evidence="2" key="1">
    <citation type="journal article" date="2023" name="Science">
        <title>Elucidation of the pathway for biosynthesis of saponin adjuvants from the soapbark tree.</title>
        <authorList>
            <person name="Reed J."/>
            <person name="Orme A."/>
            <person name="El-Demerdash A."/>
            <person name="Owen C."/>
            <person name="Martin L.B.B."/>
            <person name="Misra R.C."/>
            <person name="Kikuchi S."/>
            <person name="Rejzek M."/>
            <person name="Martin A.C."/>
            <person name="Harkess A."/>
            <person name="Leebens-Mack J."/>
            <person name="Louveau T."/>
            <person name="Stephenson M.J."/>
            <person name="Osbourn A."/>
        </authorList>
    </citation>
    <scope>NUCLEOTIDE SEQUENCE</scope>
    <source>
        <strain evidence="2">S10</strain>
    </source>
</reference>
<feature type="region of interest" description="Disordered" evidence="1">
    <location>
        <begin position="53"/>
        <end position="76"/>
    </location>
</feature>
<organism evidence="2 3">
    <name type="scientific">Quillaja saponaria</name>
    <name type="common">Soap bark tree</name>
    <dbReference type="NCBI Taxonomy" id="32244"/>
    <lineage>
        <taxon>Eukaryota</taxon>
        <taxon>Viridiplantae</taxon>
        <taxon>Streptophyta</taxon>
        <taxon>Embryophyta</taxon>
        <taxon>Tracheophyta</taxon>
        <taxon>Spermatophyta</taxon>
        <taxon>Magnoliopsida</taxon>
        <taxon>eudicotyledons</taxon>
        <taxon>Gunneridae</taxon>
        <taxon>Pentapetalae</taxon>
        <taxon>rosids</taxon>
        <taxon>fabids</taxon>
        <taxon>Fabales</taxon>
        <taxon>Quillajaceae</taxon>
        <taxon>Quillaja</taxon>
    </lineage>
</organism>
<gene>
    <name evidence="2" type="ORF">O6P43_005991</name>
</gene>
<feature type="compositionally biased region" description="Polar residues" evidence="1">
    <location>
        <begin position="53"/>
        <end position="66"/>
    </location>
</feature>
<dbReference type="AlphaFoldDB" id="A0AAD7Q7C2"/>
<evidence type="ECO:0000313" key="2">
    <source>
        <dbReference type="EMBL" id="KAJ7976174.1"/>
    </source>
</evidence>